<dbReference type="InterPro" id="IPR003137">
    <property type="entry name" value="PA_domain"/>
</dbReference>
<gene>
    <name evidence="20" type="ORF">C2S53_002188</name>
</gene>
<evidence type="ECO:0000256" key="6">
    <source>
        <dbReference type="ARBA" id="ARBA00022771"/>
    </source>
</evidence>
<dbReference type="GO" id="GO:0015031">
    <property type="term" value="P:protein transport"/>
    <property type="evidence" value="ECO:0007669"/>
    <property type="project" value="UniProtKB-KW"/>
</dbReference>
<feature type="transmembrane region" description="Helical" evidence="18">
    <location>
        <begin position="7"/>
        <end position="27"/>
    </location>
</feature>
<keyword evidence="7" id="KW-0862">Zinc</keyword>
<dbReference type="GO" id="GO:0008233">
    <property type="term" value="F:peptidase activity"/>
    <property type="evidence" value="ECO:0007669"/>
    <property type="project" value="UniProtKB-KW"/>
</dbReference>
<keyword evidence="20" id="KW-0378">Hydrolase</keyword>
<dbReference type="Gene3D" id="3.30.40.10">
    <property type="entry name" value="Zinc/RING finger domain, C3HC4 (zinc finger)"/>
    <property type="match status" value="1"/>
</dbReference>
<keyword evidence="9 18" id="KW-1133">Transmembrane helix</keyword>
<evidence type="ECO:0000256" key="16">
    <source>
        <dbReference type="PROSITE-ProRule" id="PRU00175"/>
    </source>
</evidence>
<keyword evidence="3 18" id="KW-0812">Transmembrane</keyword>
<evidence type="ECO:0000256" key="10">
    <source>
        <dbReference type="ARBA" id="ARBA00023136"/>
    </source>
</evidence>
<keyword evidence="6 16" id="KW-0863">Zinc-finger</keyword>
<evidence type="ECO:0000256" key="3">
    <source>
        <dbReference type="ARBA" id="ARBA00022692"/>
    </source>
</evidence>
<evidence type="ECO:0000313" key="21">
    <source>
        <dbReference type="Proteomes" id="UP001190926"/>
    </source>
</evidence>
<feature type="region of interest" description="Disordered" evidence="17">
    <location>
        <begin position="281"/>
        <end position="311"/>
    </location>
</feature>
<evidence type="ECO:0000256" key="4">
    <source>
        <dbReference type="ARBA" id="ARBA00022723"/>
    </source>
</evidence>
<dbReference type="GO" id="GO:0032586">
    <property type="term" value="C:protein storage vacuole membrane"/>
    <property type="evidence" value="ECO:0007669"/>
    <property type="project" value="UniProtKB-SubCell"/>
</dbReference>
<keyword evidence="20" id="KW-0645">Protease</keyword>
<evidence type="ECO:0000256" key="8">
    <source>
        <dbReference type="ARBA" id="ARBA00022927"/>
    </source>
</evidence>
<evidence type="ECO:0000256" key="14">
    <source>
        <dbReference type="ARBA" id="ARBA00046288"/>
    </source>
</evidence>
<dbReference type="AlphaFoldDB" id="A0AAD4JLH3"/>
<evidence type="ECO:0000256" key="12">
    <source>
        <dbReference type="ARBA" id="ARBA00023180"/>
    </source>
</evidence>
<evidence type="ECO:0000256" key="9">
    <source>
        <dbReference type="ARBA" id="ARBA00022989"/>
    </source>
</evidence>
<evidence type="ECO:0000256" key="1">
    <source>
        <dbReference type="ARBA" id="ARBA00022448"/>
    </source>
</evidence>
<dbReference type="PANTHER" id="PTHR47168">
    <property type="entry name" value="RING ZINC FINGER DOMAIN SUPERFAMILY PROTEIN-RELATED"/>
    <property type="match status" value="1"/>
</dbReference>
<dbReference type="GO" id="GO:0012505">
    <property type="term" value="C:endomembrane system"/>
    <property type="evidence" value="ECO:0007669"/>
    <property type="project" value="UniProtKB-SubCell"/>
</dbReference>
<keyword evidence="12" id="KW-0325">Glycoprotein</keyword>
<comment type="caution">
    <text evidence="20">The sequence shown here is derived from an EMBL/GenBank/DDBJ whole genome shotgun (WGS) entry which is preliminary data.</text>
</comment>
<feature type="domain" description="RING-type" evidence="19">
    <location>
        <begin position="233"/>
        <end position="275"/>
    </location>
</feature>
<dbReference type="InterPro" id="IPR046450">
    <property type="entry name" value="PA_dom_sf"/>
</dbReference>
<dbReference type="GO" id="GO:0006508">
    <property type="term" value="P:proteolysis"/>
    <property type="evidence" value="ECO:0007669"/>
    <property type="project" value="UniProtKB-KW"/>
</dbReference>
<evidence type="ECO:0000256" key="15">
    <source>
        <dbReference type="ARBA" id="ARBA00060484"/>
    </source>
</evidence>
<dbReference type="Pfam" id="PF02225">
    <property type="entry name" value="PA"/>
    <property type="match status" value="1"/>
</dbReference>
<feature type="transmembrane region" description="Helical" evidence="18">
    <location>
        <begin position="163"/>
        <end position="186"/>
    </location>
</feature>
<evidence type="ECO:0000256" key="17">
    <source>
        <dbReference type="SAM" id="MobiDB-lite"/>
    </source>
</evidence>
<evidence type="ECO:0000256" key="5">
    <source>
        <dbReference type="ARBA" id="ARBA00022729"/>
    </source>
</evidence>
<keyword evidence="10 18" id="KW-0472">Membrane</keyword>
<evidence type="ECO:0000256" key="18">
    <source>
        <dbReference type="SAM" id="Phobius"/>
    </source>
</evidence>
<dbReference type="SUPFAM" id="SSF57850">
    <property type="entry name" value="RING/U-box"/>
    <property type="match status" value="1"/>
</dbReference>
<reference evidence="20 21" key="1">
    <citation type="journal article" date="2021" name="Nat. Commun.">
        <title>Incipient diploidization of the medicinal plant Perilla within 10,000 years.</title>
        <authorList>
            <person name="Zhang Y."/>
            <person name="Shen Q."/>
            <person name="Leng L."/>
            <person name="Zhang D."/>
            <person name="Chen S."/>
            <person name="Shi Y."/>
            <person name="Ning Z."/>
            <person name="Chen S."/>
        </authorList>
    </citation>
    <scope>NUCLEOTIDE SEQUENCE [LARGE SCALE GENOMIC DNA]</scope>
    <source>
        <strain evidence="21">cv. PC099</strain>
    </source>
</reference>
<comment type="subcellular location">
    <subcellularLocation>
        <location evidence="14">Endomembrane system</location>
        <topology evidence="14">Single-pass type I membrane protein</topology>
    </subcellularLocation>
    <subcellularLocation>
        <location evidence="15">Protein storage vacuole membrane</location>
    </subcellularLocation>
</comment>
<dbReference type="InterPro" id="IPR044744">
    <property type="entry name" value="ZNRF4/RNF13/RNF167_PA"/>
</dbReference>
<evidence type="ECO:0000256" key="2">
    <source>
        <dbReference type="ARBA" id="ARBA00022554"/>
    </source>
</evidence>
<dbReference type="FunFam" id="3.30.40.10:FF:000276">
    <property type="entry name" value="Receptor homology region transmembrane domain-and RING domain-containing protein 2"/>
    <property type="match status" value="1"/>
</dbReference>
<dbReference type="SMART" id="SM00184">
    <property type="entry name" value="RING"/>
    <property type="match status" value="1"/>
</dbReference>
<keyword evidence="5" id="KW-0732">Signal</keyword>
<sequence length="414" mass="44522">MYFWIFLCYISYLMGFFAAAGNVVLIAKNVTLSFEDIEANFAPSIRGPGICGTVSIAEPLDACSLLTNGILSSMNGTRNPFVLIIRGGCSFEHKVRRAQAAGFEAAIVYDNETSDLVAMAGNPVGIDINAVFVSKVAGETLAKYAGAADMQLWIVPSYENPSWSIIALSFVSLLGVSAVLATCFFVRRHRFRTERPLGPRVREFHGISSRLVKAMPSLIFTAVLEDNCTSQTCAICLEDYNVGEKLRVLPCRHKFHAVCVDTWLTSWRTFCPVCKRDAKTITTSPPPSESTPLLTSTADSVSSSSSLSPPPLLESSAALRIVPSSYQSRSVSKPQPISSILCNHHSLTTNQSSVSHSSPSTIQPDGACVVSSNSPSYTSLSSLNSIYVMPYATSPGNASSTYTGSSSRQPNYAS</sequence>
<evidence type="ECO:0000256" key="7">
    <source>
        <dbReference type="ARBA" id="ARBA00022833"/>
    </source>
</evidence>
<keyword evidence="1" id="KW-0813">Transport</keyword>
<protein>
    <submittedName>
        <fullName evidence="20">Protease-associated RING/U-box zinc finger family protein</fullName>
    </submittedName>
</protein>
<dbReference type="FunFam" id="3.50.30.30:FF:000020">
    <property type="entry name" value="Receptor homology region transmembrane domain-and RING domain-containing protein 2"/>
    <property type="match status" value="1"/>
</dbReference>
<evidence type="ECO:0000256" key="11">
    <source>
        <dbReference type="ARBA" id="ARBA00023157"/>
    </source>
</evidence>
<feature type="compositionally biased region" description="Low complexity" evidence="17">
    <location>
        <begin position="290"/>
        <end position="311"/>
    </location>
</feature>
<keyword evidence="11" id="KW-1015">Disulfide bond</keyword>
<dbReference type="InterPro" id="IPR001841">
    <property type="entry name" value="Znf_RING"/>
</dbReference>
<dbReference type="Gene3D" id="3.50.30.30">
    <property type="match status" value="1"/>
</dbReference>
<keyword evidence="8" id="KW-0653">Protein transport</keyword>
<accession>A0AAD4JLH3</accession>
<dbReference type="GO" id="GO:0008270">
    <property type="term" value="F:zinc ion binding"/>
    <property type="evidence" value="ECO:0007669"/>
    <property type="project" value="UniProtKB-KW"/>
</dbReference>
<keyword evidence="4" id="KW-0479">Metal-binding</keyword>
<dbReference type="EMBL" id="SDAM02000027">
    <property type="protein sequence ID" value="KAH6836026.1"/>
    <property type="molecule type" value="Genomic_DNA"/>
</dbReference>
<dbReference type="Proteomes" id="UP001190926">
    <property type="component" value="Unassembled WGS sequence"/>
</dbReference>
<name>A0AAD4JLH3_PERFH</name>
<evidence type="ECO:0000256" key="13">
    <source>
        <dbReference type="ARBA" id="ARBA00037435"/>
    </source>
</evidence>
<dbReference type="Pfam" id="PF13639">
    <property type="entry name" value="zf-RING_2"/>
    <property type="match status" value="1"/>
</dbReference>
<dbReference type="PANTHER" id="PTHR47168:SF5">
    <property type="entry name" value="RING-TYPE DOMAIN-CONTAINING PROTEIN"/>
    <property type="match status" value="1"/>
</dbReference>
<evidence type="ECO:0000259" key="19">
    <source>
        <dbReference type="PROSITE" id="PS50089"/>
    </source>
</evidence>
<dbReference type="SUPFAM" id="SSF52025">
    <property type="entry name" value="PA domain"/>
    <property type="match status" value="1"/>
</dbReference>
<keyword evidence="2" id="KW-0926">Vacuole</keyword>
<dbReference type="InterPro" id="IPR051653">
    <property type="entry name" value="E3_ligase_sorting_rcpt"/>
</dbReference>
<evidence type="ECO:0000313" key="20">
    <source>
        <dbReference type="EMBL" id="KAH6836026.1"/>
    </source>
</evidence>
<keyword evidence="21" id="KW-1185">Reference proteome</keyword>
<comment type="function">
    <text evidence="13">Involved in the trafficking of vacuolar proteins. May function as a sorting receptor for protein trafficking to the protein storage vacuole (PSV).</text>
</comment>
<dbReference type="CDD" id="cd02123">
    <property type="entry name" value="PA_C_RZF_like"/>
    <property type="match status" value="1"/>
</dbReference>
<dbReference type="InterPro" id="IPR013083">
    <property type="entry name" value="Znf_RING/FYVE/PHD"/>
</dbReference>
<dbReference type="PROSITE" id="PS50089">
    <property type="entry name" value="ZF_RING_2"/>
    <property type="match status" value="1"/>
</dbReference>
<proteinExistence type="predicted"/>
<organism evidence="20 21">
    <name type="scientific">Perilla frutescens var. hirtella</name>
    <name type="common">Perilla citriodora</name>
    <name type="synonym">Perilla setoyensis</name>
    <dbReference type="NCBI Taxonomy" id="608512"/>
    <lineage>
        <taxon>Eukaryota</taxon>
        <taxon>Viridiplantae</taxon>
        <taxon>Streptophyta</taxon>
        <taxon>Embryophyta</taxon>
        <taxon>Tracheophyta</taxon>
        <taxon>Spermatophyta</taxon>
        <taxon>Magnoliopsida</taxon>
        <taxon>eudicotyledons</taxon>
        <taxon>Gunneridae</taxon>
        <taxon>Pentapetalae</taxon>
        <taxon>asterids</taxon>
        <taxon>lamiids</taxon>
        <taxon>Lamiales</taxon>
        <taxon>Lamiaceae</taxon>
        <taxon>Nepetoideae</taxon>
        <taxon>Elsholtzieae</taxon>
        <taxon>Perilla</taxon>
    </lineage>
</organism>